<name>A0A8S5SHR6_9CAUD</name>
<organism evidence="1">
    <name type="scientific">Siphoviridae sp. cthH09</name>
    <dbReference type="NCBI Taxonomy" id="2827915"/>
    <lineage>
        <taxon>Viruses</taxon>
        <taxon>Duplodnaviria</taxon>
        <taxon>Heunggongvirae</taxon>
        <taxon>Uroviricota</taxon>
        <taxon>Caudoviricetes</taxon>
    </lineage>
</organism>
<evidence type="ECO:0000313" key="1">
    <source>
        <dbReference type="EMBL" id="DAF50541.1"/>
    </source>
</evidence>
<sequence length="720" mass="81099">MLQVTSAYKEEMKKPLRGHTLMRVNIGVINQEAQGSAKVSSETAYFSNLEKPLNNYVVDALYATTEQNYSSVDGRMYFLPREKADCVLNQGIVSKEIKGIIDFIFPVPVDLRGVTIDFGKTYPEEFMIVTDQSLKDVTGNTESKYVCDEVFKGATTLSIIPNKMVNGHGRLHIHEIIMGIGIYFNERNILSASKKEHISPIMEALPTIDFRLSVNNKDRAYDIENEKSTVNFLELGQKVQAFLGQEVEDRIEWLQVGTLKLKEWSADDDKMSFTAIDFLSGLTGKYRKGKYYPQGISIYDLCLDVLTDAGVDPREFYIDGYLKTVKIKNPIPAVSHREALQLLSNAGRCLLYQDEKGKIVIRSSFVPRMTSTVAREPYFSNGTRILENLPIKEYSLTNGNYSRVDGTTLFLPRNGKADIGYVDRTAMQVAIDTEAVFACFGMQLQFGRTYPSKIGIETLANGKTVEELSFDVDRADFIISHEFAPFNRMTIYEKEPSRTGGRAVLNKVSFGNVTDYELSYGRELTKTPLGTQLQSVKTLELTRTEYLDSTEGEKELAKVECTKPGEYLAEFSNPSYGCTVQASSGTVSVLEAGAYFLRFSYSGSGGEVKVNGKEYLVKTYTMEKELNPTGKREKWKNPLISDTALATDVLDWVGDYLKADREYSLTYRGEPRLMANDLLYLENKYVDKLMLRVYDHTLNYNGALSGSIKARREVSFVEDT</sequence>
<reference evidence="1" key="1">
    <citation type="journal article" date="2021" name="Proc. Natl. Acad. Sci. U.S.A.">
        <title>A Catalog of Tens of Thousands of Viruses from Human Metagenomes Reveals Hidden Associations with Chronic Diseases.</title>
        <authorList>
            <person name="Tisza M.J."/>
            <person name="Buck C.B."/>
        </authorList>
    </citation>
    <scope>NUCLEOTIDE SEQUENCE</scope>
    <source>
        <strain evidence="1">CthH09</strain>
    </source>
</reference>
<proteinExistence type="predicted"/>
<evidence type="ECO:0008006" key="2">
    <source>
        <dbReference type="Google" id="ProtNLM"/>
    </source>
</evidence>
<accession>A0A8S5SHR6</accession>
<protein>
    <recommendedName>
        <fullName evidence="2">Tail protein</fullName>
    </recommendedName>
</protein>
<dbReference type="EMBL" id="BK032597">
    <property type="protein sequence ID" value="DAF50541.1"/>
    <property type="molecule type" value="Genomic_DNA"/>
</dbReference>